<dbReference type="Pfam" id="PF13489">
    <property type="entry name" value="Methyltransf_23"/>
    <property type="match status" value="1"/>
</dbReference>
<dbReference type="AlphaFoldDB" id="A0A0C3CIE4"/>
<dbReference type="OrthoDB" id="417697at2759"/>
<dbReference type="InterPro" id="IPR029063">
    <property type="entry name" value="SAM-dependent_MTases_sf"/>
</dbReference>
<dbReference type="STRING" id="913774.A0A0C3CIE4"/>
<dbReference type="InParanoid" id="A0A0C3CIE4"/>
<evidence type="ECO:0000313" key="2">
    <source>
        <dbReference type="Proteomes" id="UP000054321"/>
    </source>
</evidence>
<gene>
    <name evidence="1" type="ORF">OIDMADRAFT_181980</name>
</gene>
<dbReference type="Gene3D" id="3.40.50.150">
    <property type="entry name" value="Vaccinia Virus protein VP39"/>
    <property type="match status" value="1"/>
</dbReference>
<dbReference type="SUPFAM" id="SSF53335">
    <property type="entry name" value="S-adenosyl-L-methionine-dependent methyltransferases"/>
    <property type="match status" value="1"/>
</dbReference>
<dbReference type="EMBL" id="KN832880">
    <property type="protein sequence ID" value="KIM98748.1"/>
    <property type="molecule type" value="Genomic_DNA"/>
</dbReference>
<sequence>MSQPVKDNYIFSRSEADAIRLNYIHWLSIRLCGFLVHPSIPKESPNLRVADVGAGSGIWAMELAHELPRTARIDAFDNSDSQFPATAWVPPNLHFWTHDCFKPFAEDLLGKFDVVNVRFFVTIITPQTLPPLIQNLTTLLKPGGYLQWYEPDMGTTTVTTGSLSFNTPAVDKLVSIMKKPIPNADHSFAATLDQSFVHQGLELVTFDRYPMRDTLRPFFCHTQIMTYEALCEKLEQQGMLEPVKAAREHLQEVKDEFQKGAAVAQEFVCCIGRKGTA</sequence>
<protein>
    <recommendedName>
        <fullName evidence="3">Methyltransferase domain-containing protein</fullName>
    </recommendedName>
</protein>
<name>A0A0C3CIE4_OIDMZ</name>
<dbReference type="CDD" id="cd02440">
    <property type="entry name" value="AdoMet_MTases"/>
    <property type="match status" value="1"/>
</dbReference>
<proteinExistence type="predicted"/>
<dbReference type="Proteomes" id="UP000054321">
    <property type="component" value="Unassembled WGS sequence"/>
</dbReference>
<reference evidence="2" key="2">
    <citation type="submission" date="2015-01" db="EMBL/GenBank/DDBJ databases">
        <title>Evolutionary Origins and Diversification of the Mycorrhizal Mutualists.</title>
        <authorList>
            <consortium name="DOE Joint Genome Institute"/>
            <consortium name="Mycorrhizal Genomics Consortium"/>
            <person name="Kohler A."/>
            <person name="Kuo A."/>
            <person name="Nagy L.G."/>
            <person name="Floudas D."/>
            <person name="Copeland A."/>
            <person name="Barry K.W."/>
            <person name="Cichocki N."/>
            <person name="Veneault-Fourrey C."/>
            <person name="LaButti K."/>
            <person name="Lindquist E.A."/>
            <person name="Lipzen A."/>
            <person name="Lundell T."/>
            <person name="Morin E."/>
            <person name="Murat C."/>
            <person name="Riley R."/>
            <person name="Ohm R."/>
            <person name="Sun H."/>
            <person name="Tunlid A."/>
            <person name="Henrissat B."/>
            <person name="Grigoriev I.V."/>
            <person name="Hibbett D.S."/>
            <person name="Martin F."/>
        </authorList>
    </citation>
    <scope>NUCLEOTIDE SEQUENCE [LARGE SCALE GENOMIC DNA]</scope>
    <source>
        <strain evidence="2">Zn</strain>
    </source>
</reference>
<reference evidence="1 2" key="1">
    <citation type="submission" date="2014-04" db="EMBL/GenBank/DDBJ databases">
        <authorList>
            <consortium name="DOE Joint Genome Institute"/>
            <person name="Kuo A."/>
            <person name="Martino E."/>
            <person name="Perotto S."/>
            <person name="Kohler A."/>
            <person name="Nagy L.G."/>
            <person name="Floudas D."/>
            <person name="Copeland A."/>
            <person name="Barry K.W."/>
            <person name="Cichocki N."/>
            <person name="Veneault-Fourrey C."/>
            <person name="LaButti K."/>
            <person name="Lindquist E.A."/>
            <person name="Lipzen A."/>
            <person name="Lundell T."/>
            <person name="Morin E."/>
            <person name="Murat C."/>
            <person name="Sun H."/>
            <person name="Tunlid A."/>
            <person name="Henrissat B."/>
            <person name="Grigoriev I.V."/>
            <person name="Hibbett D.S."/>
            <person name="Martin F."/>
            <person name="Nordberg H.P."/>
            <person name="Cantor M.N."/>
            <person name="Hua S.X."/>
        </authorList>
    </citation>
    <scope>NUCLEOTIDE SEQUENCE [LARGE SCALE GENOMIC DNA]</scope>
    <source>
        <strain evidence="1 2">Zn</strain>
    </source>
</reference>
<evidence type="ECO:0000313" key="1">
    <source>
        <dbReference type="EMBL" id="KIM98748.1"/>
    </source>
</evidence>
<evidence type="ECO:0008006" key="3">
    <source>
        <dbReference type="Google" id="ProtNLM"/>
    </source>
</evidence>
<dbReference type="PANTHER" id="PTHR43591:SF110">
    <property type="entry name" value="RHODANESE DOMAIN-CONTAINING PROTEIN"/>
    <property type="match status" value="1"/>
</dbReference>
<keyword evidence="2" id="KW-1185">Reference proteome</keyword>
<accession>A0A0C3CIE4</accession>
<dbReference type="HOGENOM" id="CLU_010595_9_1_1"/>
<organism evidence="1 2">
    <name type="scientific">Oidiodendron maius (strain Zn)</name>
    <dbReference type="NCBI Taxonomy" id="913774"/>
    <lineage>
        <taxon>Eukaryota</taxon>
        <taxon>Fungi</taxon>
        <taxon>Dikarya</taxon>
        <taxon>Ascomycota</taxon>
        <taxon>Pezizomycotina</taxon>
        <taxon>Leotiomycetes</taxon>
        <taxon>Leotiomycetes incertae sedis</taxon>
        <taxon>Myxotrichaceae</taxon>
        <taxon>Oidiodendron</taxon>
    </lineage>
</organism>
<dbReference type="PANTHER" id="PTHR43591">
    <property type="entry name" value="METHYLTRANSFERASE"/>
    <property type="match status" value="1"/>
</dbReference>